<feature type="coiled-coil region" evidence="9">
    <location>
        <begin position="157"/>
        <end position="190"/>
    </location>
</feature>
<dbReference type="PANTHER" id="PTHR24421:SF10">
    <property type="entry name" value="NITRATE_NITRITE SENSOR PROTEIN NARQ"/>
    <property type="match status" value="1"/>
</dbReference>
<dbReference type="RefSeq" id="WP_307493569.1">
    <property type="nucleotide sequence ID" value="NZ_JAUSVB010000004.1"/>
</dbReference>
<sequence length="392" mass="40733">MGRRAWTAWRARPVGRRDAWGAGLLMLVAAGLLSRRAADLDPVVATFVLLGTASLAWRRTAPLVALTVSGIALCATTALSGPGSGALGPALVAVYSAVAWDRRLAGTVAAAVDIAAVAVLDRLRTGDWWADDVTLSSALLAVVLAAGFAVGSRRTTLEDARDRVERAERTREAEAARQVAEERLRIARELHDVLGHHVAVIGVQAGVAETLLVTRPEAARAALEHVQDASASVLTELATLVEVLREPGDDPATSPSPGLAALDQLLEDVQSTGLVVDLTTHGAPRPLAPVVDLTAYRVIQEALTNAHKHGDGRAELTLAHTPDAVTIEVSNAVGPAAVASTGGHGLVGMRERVLAVGGALDVGADGHRYRVRAVLPVLAVGAAPREDVGSRR</sequence>
<organism evidence="11 12">
    <name type="scientific">Cellulomonas humilata</name>
    <dbReference type="NCBI Taxonomy" id="144055"/>
    <lineage>
        <taxon>Bacteria</taxon>
        <taxon>Bacillati</taxon>
        <taxon>Actinomycetota</taxon>
        <taxon>Actinomycetes</taxon>
        <taxon>Micrococcales</taxon>
        <taxon>Cellulomonadaceae</taxon>
        <taxon>Cellulomonas</taxon>
    </lineage>
</organism>
<dbReference type="EC" id="2.7.13.3" evidence="2"/>
<gene>
    <name evidence="11" type="ORF">J2X26_003073</name>
</gene>
<evidence type="ECO:0000313" key="12">
    <source>
        <dbReference type="Proteomes" id="UP001239626"/>
    </source>
</evidence>
<keyword evidence="4" id="KW-0808">Transferase</keyword>
<evidence type="ECO:0000256" key="9">
    <source>
        <dbReference type="SAM" id="Coils"/>
    </source>
</evidence>
<keyword evidence="3" id="KW-0597">Phosphoprotein</keyword>
<keyword evidence="8" id="KW-0902">Two-component regulatory system</keyword>
<accession>A0ABU0EHK2</accession>
<evidence type="ECO:0000313" key="11">
    <source>
        <dbReference type="EMBL" id="MDQ0374746.1"/>
    </source>
</evidence>
<dbReference type="EMBL" id="JAUSVB010000004">
    <property type="protein sequence ID" value="MDQ0374746.1"/>
    <property type="molecule type" value="Genomic_DNA"/>
</dbReference>
<evidence type="ECO:0000256" key="3">
    <source>
        <dbReference type="ARBA" id="ARBA00022553"/>
    </source>
</evidence>
<keyword evidence="7" id="KW-0067">ATP-binding</keyword>
<dbReference type="InterPro" id="IPR050482">
    <property type="entry name" value="Sensor_HK_TwoCompSys"/>
</dbReference>
<reference evidence="11 12" key="1">
    <citation type="submission" date="2023-07" db="EMBL/GenBank/DDBJ databases">
        <title>Sorghum-associated microbial communities from plants grown in Nebraska, USA.</title>
        <authorList>
            <person name="Schachtman D."/>
        </authorList>
    </citation>
    <scope>NUCLEOTIDE SEQUENCE [LARGE SCALE GENOMIC DNA]</scope>
    <source>
        <strain evidence="11 12">BE332</strain>
    </source>
</reference>
<evidence type="ECO:0000256" key="6">
    <source>
        <dbReference type="ARBA" id="ARBA00022777"/>
    </source>
</evidence>
<dbReference type="Proteomes" id="UP001239626">
    <property type="component" value="Unassembled WGS sequence"/>
</dbReference>
<evidence type="ECO:0000256" key="2">
    <source>
        <dbReference type="ARBA" id="ARBA00012438"/>
    </source>
</evidence>
<comment type="caution">
    <text evidence="11">The sequence shown here is derived from an EMBL/GenBank/DDBJ whole genome shotgun (WGS) entry which is preliminary data.</text>
</comment>
<keyword evidence="9" id="KW-0175">Coiled coil</keyword>
<comment type="catalytic activity">
    <reaction evidence="1">
        <text>ATP + protein L-histidine = ADP + protein N-phospho-L-histidine.</text>
        <dbReference type="EC" id="2.7.13.3"/>
    </reaction>
</comment>
<dbReference type="PANTHER" id="PTHR24421">
    <property type="entry name" value="NITRATE/NITRITE SENSOR PROTEIN NARX-RELATED"/>
    <property type="match status" value="1"/>
</dbReference>
<dbReference type="Gene3D" id="3.30.565.10">
    <property type="entry name" value="Histidine kinase-like ATPase, C-terminal domain"/>
    <property type="match status" value="1"/>
</dbReference>
<evidence type="ECO:0000256" key="5">
    <source>
        <dbReference type="ARBA" id="ARBA00022741"/>
    </source>
</evidence>
<dbReference type="Pfam" id="PF07730">
    <property type="entry name" value="HisKA_3"/>
    <property type="match status" value="1"/>
</dbReference>
<protein>
    <recommendedName>
        <fullName evidence="2">histidine kinase</fullName>
        <ecNumber evidence="2">2.7.13.3</ecNumber>
    </recommendedName>
</protein>
<dbReference type="InterPro" id="IPR036890">
    <property type="entry name" value="HATPase_C_sf"/>
</dbReference>
<dbReference type="CDD" id="cd16917">
    <property type="entry name" value="HATPase_UhpB-NarQ-NarX-like"/>
    <property type="match status" value="1"/>
</dbReference>
<name>A0ABU0EHK2_9CELL</name>
<evidence type="ECO:0000256" key="8">
    <source>
        <dbReference type="ARBA" id="ARBA00023012"/>
    </source>
</evidence>
<evidence type="ECO:0000256" key="1">
    <source>
        <dbReference type="ARBA" id="ARBA00000085"/>
    </source>
</evidence>
<feature type="domain" description="Signal transduction histidine kinase subgroup 3 dimerisation and phosphoacceptor" evidence="10">
    <location>
        <begin position="182"/>
        <end position="247"/>
    </location>
</feature>
<dbReference type="SUPFAM" id="SSF55874">
    <property type="entry name" value="ATPase domain of HSP90 chaperone/DNA topoisomerase II/histidine kinase"/>
    <property type="match status" value="1"/>
</dbReference>
<evidence type="ECO:0000256" key="7">
    <source>
        <dbReference type="ARBA" id="ARBA00022840"/>
    </source>
</evidence>
<dbReference type="Gene3D" id="1.20.5.1930">
    <property type="match status" value="1"/>
</dbReference>
<keyword evidence="12" id="KW-1185">Reference proteome</keyword>
<dbReference type="GO" id="GO:0016301">
    <property type="term" value="F:kinase activity"/>
    <property type="evidence" value="ECO:0007669"/>
    <property type="project" value="UniProtKB-KW"/>
</dbReference>
<evidence type="ECO:0000256" key="4">
    <source>
        <dbReference type="ARBA" id="ARBA00022679"/>
    </source>
</evidence>
<dbReference type="InterPro" id="IPR011712">
    <property type="entry name" value="Sig_transdc_His_kin_sub3_dim/P"/>
</dbReference>
<proteinExistence type="predicted"/>
<keyword evidence="6 11" id="KW-0418">Kinase</keyword>
<evidence type="ECO:0000259" key="10">
    <source>
        <dbReference type="Pfam" id="PF07730"/>
    </source>
</evidence>
<keyword evidence="5" id="KW-0547">Nucleotide-binding</keyword>